<reference evidence="2 3" key="1">
    <citation type="submission" date="2018-07" db="EMBL/GenBank/DDBJ databases">
        <title>Freshwater and sediment microbial communities from various areas in North America, analyzing microbe dynamics in response to fracking.</title>
        <authorList>
            <person name="Lamendella R."/>
        </authorList>
    </citation>
    <scope>NUCLEOTIDE SEQUENCE [LARGE SCALE GENOMIC DNA]</scope>
    <source>
        <strain evidence="2 3">114E</strain>
        <strain evidence="1 4">114E_o</strain>
    </source>
</reference>
<dbReference type="EMBL" id="QNSA01000002">
    <property type="protein sequence ID" value="RBP76116.1"/>
    <property type="molecule type" value="Genomic_DNA"/>
</dbReference>
<proteinExistence type="predicted"/>
<keyword evidence="4" id="KW-1185">Reference proteome</keyword>
<evidence type="ECO:0000313" key="3">
    <source>
        <dbReference type="Proteomes" id="UP000252795"/>
    </source>
</evidence>
<name>A0A368V7B2_MARNT</name>
<accession>A0A368V7B2</accession>
<dbReference type="AlphaFoldDB" id="A0A368V7B2"/>
<dbReference type="Proteomes" id="UP000253065">
    <property type="component" value="Unassembled WGS sequence"/>
</dbReference>
<dbReference type="InterPro" id="IPR010352">
    <property type="entry name" value="DUF945"/>
</dbReference>
<comment type="caution">
    <text evidence="2">The sequence shown here is derived from an EMBL/GenBank/DDBJ whole genome shotgun (WGS) entry which is preliminary data.</text>
</comment>
<dbReference type="Pfam" id="PF06097">
    <property type="entry name" value="DUF945"/>
    <property type="match status" value="1"/>
</dbReference>
<evidence type="ECO:0000313" key="1">
    <source>
        <dbReference type="EMBL" id="RBP76116.1"/>
    </source>
</evidence>
<dbReference type="EMBL" id="QPJB01000002">
    <property type="protein sequence ID" value="RCW36989.1"/>
    <property type="molecule type" value="Genomic_DNA"/>
</dbReference>
<organism evidence="2 3">
    <name type="scientific">Marinobacter nauticus</name>
    <name type="common">Marinobacter hydrocarbonoclasticus</name>
    <name type="synonym">Marinobacter aquaeolei</name>
    <dbReference type="NCBI Taxonomy" id="2743"/>
    <lineage>
        <taxon>Bacteria</taxon>
        <taxon>Pseudomonadati</taxon>
        <taxon>Pseudomonadota</taxon>
        <taxon>Gammaproteobacteria</taxon>
        <taxon>Pseudomonadales</taxon>
        <taxon>Marinobacteraceae</taxon>
        <taxon>Marinobacter</taxon>
    </lineage>
</organism>
<dbReference type="Proteomes" id="UP000252795">
    <property type="component" value="Unassembled WGS sequence"/>
</dbReference>
<protein>
    <submittedName>
        <fullName evidence="2">Uncharacterized protein YdgA (DUF945 family)</fullName>
    </submittedName>
</protein>
<sequence length="430" mass="46871">MKLKKWMLAGLAVLLVAGGAPWGVGYVTEQHWREATLEVNRAQPFMNLETEQYRRGVLGSEVSATVTLRDPETGDSHTIAIEIQVSHGVTGSLMDFRPRQGWQPEGADWFPDDEPSLTLETRLWGSATLELTAPVMDIDNPERETSLKSSGGLVRIDVGRLGEAADLLVVWPAIRLSDPEMDVTIDNVHMEQSMEWLVGDIWTGAGVMTVDNLTLQGAEAPTMTFAGMSLESASDARQNGERLDSQVTLSLESAALADQAFGPHRLEVALENLDVASWNDFSGAMADMQALALTAGDDPRAAFEQQMAVMQRFNEALRSLAAEGFSMGIRELSLATPEGEVTGSLDISHPELSDQQRDNMLMVMQALTGSVNFSMPVALAEDYPAVRMQVAPLIKQGLLVQNGERLVMDGRMEDLVLTVNDVEIPLPPLL</sequence>
<evidence type="ECO:0000313" key="4">
    <source>
        <dbReference type="Proteomes" id="UP000253065"/>
    </source>
</evidence>
<evidence type="ECO:0000313" key="2">
    <source>
        <dbReference type="EMBL" id="RCW36989.1"/>
    </source>
</evidence>
<dbReference type="RefSeq" id="WP_113879140.1">
    <property type="nucleotide sequence ID" value="NZ_JAHVHN010000001.1"/>
</dbReference>
<gene>
    <name evidence="2" type="ORF">DET51_102135</name>
    <name evidence="1" type="ORF">DET64_102135</name>
</gene>